<feature type="transmembrane region" description="Helical" evidence="9">
    <location>
        <begin position="229"/>
        <end position="249"/>
    </location>
</feature>
<evidence type="ECO:0000313" key="11">
    <source>
        <dbReference type="EMBL" id="KAG7393427.1"/>
    </source>
</evidence>
<evidence type="ECO:0000256" key="1">
    <source>
        <dbReference type="ARBA" id="ARBA00004141"/>
    </source>
</evidence>
<dbReference type="EMBL" id="JAGDFM010000004">
    <property type="protein sequence ID" value="KAG7393427.1"/>
    <property type="molecule type" value="Genomic_DNA"/>
</dbReference>
<keyword evidence="7 9" id="KW-1133">Transmembrane helix</keyword>
<dbReference type="GO" id="GO:0004252">
    <property type="term" value="F:serine-type endopeptidase activity"/>
    <property type="evidence" value="ECO:0007669"/>
    <property type="project" value="InterPro"/>
</dbReference>
<keyword evidence="6" id="KW-0809">Transit peptide</keyword>
<dbReference type="Pfam" id="PF01694">
    <property type="entry name" value="Rhomboid"/>
    <property type="match status" value="1"/>
</dbReference>
<evidence type="ECO:0000256" key="2">
    <source>
        <dbReference type="ARBA" id="ARBA00009045"/>
    </source>
</evidence>
<evidence type="ECO:0000256" key="5">
    <source>
        <dbReference type="ARBA" id="ARBA00022801"/>
    </source>
</evidence>
<comment type="caution">
    <text evidence="11">The sequence shown here is derived from an EMBL/GenBank/DDBJ whole genome shotgun (WGS) entry which is preliminary data.</text>
</comment>
<dbReference type="FunFam" id="1.20.1540.10:FF:000018">
    <property type="entry name" value="RHOMBOID-like protein 12, mitochondrial"/>
    <property type="match status" value="1"/>
</dbReference>
<name>A0A8T1WHT2_9STRA</name>
<dbReference type="PANTHER" id="PTHR43731">
    <property type="entry name" value="RHOMBOID PROTEASE"/>
    <property type="match status" value="1"/>
</dbReference>
<reference evidence="11" key="1">
    <citation type="submission" date="2021-02" db="EMBL/GenBank/DDBJ databases">
        <authorList>
            <person name="Palmer J.M."/>
        </authorList>
    </citation>
    <scope>NUCLEOTIDE SEQUENCE</scope>
    <source>
        <strain evidence="11">SCRP734</strain>
    </source>
</reference>
<feature type="transmembrane region" description="Helical" evidence="9">
    <location>
        <begin position="261"/>
        <end position="281"/>
    </location>
</feature>
<dbReference type="AlphaFoldDB" id="A0A8T1WHT2"/>
<feature type="domain" description="Peptidase S54 rhomboid" evidence="10">
    <location>
        <begin position="137"/>
        <end position="283"/>
    </location>
</feature>
<evidence type="ECO:0000256" key="3">
    <source>
        <dbReference type="ARBA" id="ARBA00022670"/>
    </source>
</evidence>
<keyword evidence="5" id="KW-0378">Hydrolase</keyword>
<evidence type="ECO:0000256" key="7">
    <source>
        <dbReference type="ARBA" id="ARBA00022989"/>
    </source>
</evidence>
<dbReference type="GO" id="GO:0006508">
    <property type="term" value="P:proteolysis"/>
    <property type="evidence" value="ECO:0007669"/>
    <property type="project" value="UniProtKB-KW"/>
</dbReference>
<sequence>MLRTALLGAGLPLRQATTRGFASGKFNARLSNALQLSARPPPRLMRGAGVHKRPSAAEQQVRHQYNYRASSRRQSRAVSGDVMVLGLVAVNVAVTTGWMRAQAPPPRHPVEKLRSFRPAMRTMLTHFTTSTQHLQEGRYYTLLTAMFSQATLGHLAANMIGLYFFGRQICDVLGHRKFLGLYLASGVLSSAVAVYEQHCSGRLAYNLGASGAVNAITAMSILLFPHGTLLIFGIVPMPAWLAGSLFIFKDAYSFVTDRQDGIGHVAHLSGAAIGGAYYYYLRRGGIGSFRRF</sequence>
<feature type="transmembrane region" description="Helical" evidence="9">
    <location>
        <begin position="203"/>
        <end position="224"/>
    </location>
</feature>
<comment type="subcellular location">
    <subcellularLocation>
        <location evidence="1">Membrane</location>
        <topology evidence="1">Multi-pass membrane protein</topology>
    </subcellularLocation>
</comment>
<feature type="transmembrane region" description="Helical" evidence="9">
    <location>
        <begin position="178"/>
        <end position="197"/>
    </location>
</feature>
<feature type="transmembrane region" description="Helical" evidence="9">
    <location>
        <begin position="139"/>
        <end position="166"/>
    </location>
</feature>
<feature type="transmembrane region" description="Helical" evidence="9">
    <location>
        <begin position="78"/>
        <end position="99"/>
    </location>
</feature>
<keyword evidence="12" id="KW-1185">Reference proteome</keyword>
<evidence type="ECO:0000256" key="6">
    <source>
        <dbReference type="ARBA" id="ARBA00022946"/>
    </source>
</evidence>
<keyword evidence="3" id="KW-0645">Protease</keyword>
<accession>A0A8T1WHT2</accession>
<evidence type="ECO:0000259" key="10">
    <source>
        <dbReference type="Pfam" id="PF01694"/>
    </source>
</evidence>
<organism evidence="11 12">
    <name type="scientific">Phytophthora pseudosyringae</name>
    <dbReference type="NCBI Taxonomy" id="221518"/>
    <lineage>
        <taxon>Eukaryota</taxon>
        <taxon>Sar</taxon>
        <taxon>Stramenopiles</taxon>
        <taxon>Oomycota</taxon>
        <taxon>Peronosporomycetes</taxon>
        <taxon>Peronosporales</taxon>
        <taxon>Peronosporaceae</taxon>
        <taxon>Phytophthora</taxon>
    </lineage>
</organism>
<keyword evidence="8 9" id="KW-0472">Membrane</keyword>
<protein>
    <recommendedName>
        <fullName evidence="10">Peptidase S54 rhomboid domain-containing protein</fullName>
    </recommendedName>
</protein>
<keyword evidence="4 9" id="KW-0812">Transmembrane</keyword>
<evidence type="ECO:0000256" key="4">
    <source>
        <dbReference type="ARBA" id="ARBA00022692"/>
    </source>
</evidence>
<evidence type="ECO:0000256" key="9">
    <source>
        <dbReference type="SAM" id="Phobius"/>
    </source>
</evidence>
<dbReference type="OrthoDB" id="418595at2759"/>
<dbReference type="InterPro" id="IPR022764">
    <property type="entry name" value="Peptidase_S54_rhomboid_dom"/>
</dbReference>
<dbReference type="InterPro" id="IPR050925">
    <property type="entry name" value="Rhomboid_protease_S54"/>
</dbReference>
<gene>
    <name evidence="11" type="ORF">PHYPSEUDO_009631</name>
</gene>
<proteinExistence type="inferred from homology"/>
<dbReference type="Proteomes" id="UP000694044">
    <property type="component" value="Unassembled WGS sequence"/>
</dbReference>
<dbReference type="GO" id="GO:0016020">
    <property type="term" value="C:membrane"/>
    <property type="evidence" value="ECO:0007669"/>
    <property type="project" value="UniProtKB-SubCell"/>
</dbReference>
<dbReference type="PANTHER" id="PTHR43731:SF14">
    <property type="entry name" value="PRESENILIN-ASSOCIATED RHOMBOID-LIKE PROTEIN, MITOCHONDRIAL"/>
    <property type="match status" value="1"/>
</dbReference>
<evidence type="ECO:0000313" key="12">
    <source>
        <dbReference type="Proteomes" id="UP000694044"/>
    </source>
</evidence>
<evidence type="ECO:0000256" key="8">
    <source>
        <dbReference type="ARBA" id="ARBA00023136"/>
    </source>
</evidence>
<comment type="similarity">
    <text evidence="2">Belongs to the peptidase S54 family.</text>
</comment>